<dbReference type="Pfam" id="PF02001">
    <property type="entry name" value="DUF134"/>
    <property type="match status" value="1"/>
</dbReference>
<dbReference type="Proteomes" id="UP000184245">
    <property type="component" value="Unassembled WGS sequence"/>
</dbReference>
<dbReference type="GO" id="GO:0003677">
    <property type="term" value="F:DNA binding"/>
    <property type="evidence" value="ECO:0007669"/>
    <property type="project" value="UniProtKB-KW"/>
</dbReference>
<dbReference type="PANTHER" id="PTHR37478:SF2">
    <property type="entry name" value="UPF0251 PROTEIN TK0562"/>
    <property type="match status" value="1"/>
</dbReference>
<evidence type="ECO:0000256" key="1">
    <source>
        <dbReference type="ARBA" id="ARBA00009350"/>
    </source>
</evidence>
<dbReference type="InterPro" id="IPR013324">
    <property type="entry name" value="RNA_pol_sigma_r3/r4-like"/>
</dbReference>
<dbReference type="SUPFAM" id="SSF88659">
    <property type="entry name" value="Sigma3 and sigma4 domains of RNA polymerase sigma factors"/>
    <property type="match status" value="1"/>
</dbReference>
<evidence type="ECO:0000256" key="2">
    <source>
        <dbReference type="HAMAP-Rule" id="MF_00674"/>
    </source>
</evidence>
<dbReference type="STRING" id="1122155.SAMN02745158_01758"/>
<organism evidence="3 4">
    <name type="scientific">Lactonifactor longoviformis DSM 17459</name>
    <dbReference type="NCBI Taxonomy" id="1122155"/>
    <lineage>
        <taxon>Bacteria</taxon>
        <taxon>Bacillati</taxon>
        <taxon>Bacillota</taxon>
        <taxon>Clostridia</taxon>
        <taxon>Eubacteriales</taxon>
        <taxon>Clostridiaceae</taxon>
        <taxon>Lactonifactor</taxon>
    </lineage>
</organism>
<keyword evidence="4" id="KW-1185">Reference proteome</keyword>
<dbReference type="PANTHER" id="PTHR37478">
    <property type="match status" value="1"/>
</dbReference>
<comment type="similarity">
    <text evidence="1 2">Belongs to the UPF0251 family.</text>
</comment>
<name>A0A1M4WW54_9CLOT</name>
<gene>
    <name evidence="3" type="ORF">SAMN02745158_01758</name>
</gene>
<reference evidence="3 4" key="1">
    <citation type="submission" date="2016-11" db="EMBL/GenBank/DDBJ databases">
        <authorList>
            <person name="Jaros S."/>
            <person name="Januszkiewicz K."/>
            <person name="Wedrychowicz H."/>
        </authorList>
    </citation>
    <scope>NUCLEOTIDE SEQUENCE [LARGE SCALE GENOMIC DNA]</scope>
    <source>
        <strain evidence="3 4">DSM 17459</strain>
    </source>
</reference>
<proteinExistence type="inferred from homology"/>
<dbReference type="HAMAP" id="MF_00674">
    <property type="entry name" value="UPF0251"/>
    <property type="match status" value="1"/>
</dbReference>
<dbReference type="EMBL" id="FQVI01000007">
    <property type="protein sequence ID" value="SHE85466.1"/>
    <property type="molecule type" value="Genomic_DNA"/>
</dbReference>
<dbReference type="AlphaFoldDB" id="A0A1M4WW54"/>
<accession>A0A1M4WW54</accession>
<sequence length="129" mass="14088">MPRPPKCRRICGLPGIKSFGPWESDLPLPVTGKIEMTLDEYESIRLIDLLGYTQEDCSRQMNVARTTVQAIYNSAREKLADALINGKQLLIQGGSYALCSLSRECCGKAKGTCCCHQSSCAKKTKTGGN</sequence>
<evidence type="ECO:0000313" key="4">
    <source>
        <dbReference type="Proteomes" id="UP000184245"/>
    </source>
</evidence>
<dbReference type="OrthoDB" id="280278at2"/>
<keyword evidence="3" id="KW-0238">DNA-binding</keyword>
<protein>
    <recommendedName>
        <fullName evidence="2">UPF0251 protein SAMN02745158_01758</fullName>
    </recommendedName>
</protein>
<dbReference type="InterPro" id="IPR002852">
    <property type="entry name" value="UPF0251"/>
</dbReference>
<evidence type="ECO:0000313" key="3">
    <source>
        <dbReference type="EMBL" id="SHE85466.1"/>
    </source>
</evidence>